<evidence type="ECO:0000313" key="3">
    <source>
        <dbReference type="Proteomes" id="UP001159363"/>
    </source>
</evidence>
<dbReference type="PANTHER" id="PTHR36496">
    <property type="entry name" value="CADHERIN DOMAIN-CONTAINING PROTEIN"/>
    <property type="match status" value="1"/>
</dbReference>
<organism evidence="2 3">
    <name type="scientific">Dryococelus australis</name>
    <dbReference type="NCBI Taxonomy" id="614101"/>
    <lineage>
        <taxon>Eukaryota</taxon>
        <taxon>Metazoa</taxon>
        <taxon>Ecdysozoa</taxon>
        <taxon>Arthropoda</taxon>
        <taxon>Hexapoda</taxon>
        <taxon>Insecta</taxon>
        <taxon>Pterygota</taxon>
        <taxon>Neoptera</taxon>
        <taxon>Polyneoptera</taxon>
        <taxon>Phasmatodea</taxon>
        <taxon>Verophasmatodea</taxon>
        <taxon>Anareolatae</taxon>
        <taxon>Phasmatidae</taxon>
        <taxon>Eurycanthinae</taxon>
        <taxon>Dryococelus</taxon>
    </lineage>
</organism>
<protein>
    <submittedName>
        <fullName evidence="2">Uncharacterized protein</fullName>
    </submittedName>
</protein>
<dbReference type="EMBL" id="JARBHB010000011">
    <property type="protein sequence ID" value="KAJ8872262.1"/>
    <property type="molecule type" value="Genomic_DNA"/>
</dbReference>
<sequence length="807" mass="88348">MTEDNSVLSFNPIIPYVTFAANMFTIVDMSRMEDICDQYWTPRRYQLGSPLVDDRPIMSAVNYKVVSGVVWTNRTMVSSNTDTNITGVLAVVDIAVSPLALQQGEPGSFPGLVTGFLQVGIVPDDAFGQRVFSGISRFPRHFIPALLNAHLNHPHRLSRPCCLLKNETYQVEDGKLGQLTSSASGWRISDVMLGLTTPACSVRSAHGEWAGLRSASLHLIGELTPLLLRWGWEVLSCASYTPDLSSCDYDLIPKVKRALRHRRFANMQAFQREVLHTDGSHAAGGISRLPHRWQRTVDNLGDYFEVCHWQFTVKLGGTVSPDIAGIASLAPRSLMVKRRENLNRKVHCCSKEGVPYLATSPGIEHYSGATSPGIEHYSGATSPGIEHYSGATSPGIEHYSGATSPGIEHYSGATSPGIEHYSGATSPGIEHYSGATSPGIEHYSGATSPGIEHYSGATSPGIEHYSGATSPGIEHYSGATSPGIEHYSGATSPGIEHYSRATSPGIEHYSGATSPEIEHYWGATSQGIEHYSPRWELSADDSPLFVTSDLGREVAKHYRNSIQLERASEKQSSDTHKTPYDRVKRCRERKINIKASERVNVDVFTQNKRPYEAQLPSLSEARAHQPTLSQAKCKQLKPAHDKDGDRSTRELRLACTVVGDPLDVNRCERWSRCGCVLADCRRGGSRGCTTHPLRLATELCQEEGRTFILSSAIPVRTGSHRLARLTDGPMAMRRRRRRPLEALQPAPNLTTTCDVTRRGGVGPARRSAAHCPAIAMRPASRPPLPPFLLPYFYPPLMAGGRRSGRAS</sequence>
<gene>
    <name evidence="2" type="ORF">PR048_025864</name>
</gene>
<name>A0ABQ9GJS6_9NEOP</name>
<proteinExistence type="predicted"/>
<keyword evidence="3" id="KW-1185">Reference proteome</keyword>
<accession>A0ABQ9GJS6</accession>
<dbReference type="PANTHER" id="PTHR36496:SF2">
    <property type="match status" value="1"/>
</dbReference>
<reference evidence="2 3" key="1">
    <citation type="submission" date="2023-02" db="EMBL/GenBank/DDBJ databases">
        <title>LHISI_Scaffold_Assembly.</title>
        <authorList>
            <person name="Stuart O.P."/>
            <person name="Cleave R."/>
            <person name="Magrath M.J.L."/>
            <person name="Mikheyev A.S."/>
        </authorList>
    </citation>
    <scope>NUCLEOTIDE SEQUENCE [LARGE SCALE GENOMIC DNA]</scope>
    <source>
        <strain evidence="2">Daus_M_001</strain>
        <tissue evidence="2">Leg muscle</tissue>
    </source>
</reference>
<evidence type="ECO:0000313" key="2">
    <source>
        <dbReference type="EMBL" id="KAJ8872262.1"/>
    </source>
</evidence>
<comment type="caution">
    <text evidence="2">The sequence shown here is derived from an EMBL/GenBank/DDBJ whole genome shotgun (WGS) entry which is preliminary data.</text>
</comment>
<feature type="region of interest" description="Disordered" evidence="1">
    <location>
        <begin position="621"/>
        <end position="645"/>
    </location>
</feature>
<dbReference type="Gene3D" id="3.30.420.10">
    <property type="entry name" value="Ribonuclease H-like superfamily/Ribonuclease H"/>
    <property type="match status" value="1"/>
</dbReference>
<dbReference type="Proteomes" id="UP001159363">
    <property type="component" value="Chromosome 10"/>
</dbReference>
<dbReference type="InterPro" id="IPR036397">
    <property type="entry name" value="RNaseH_sf"/>
</dbReference>
<evidence type="ECO:0000256" key="1">
    <source>
        <dbReference type="SAM" id="MobiDB-lite"/>
    </source>
</evidence>